<dbReference type="AlphaFoldDB" id="A0AAD9X9J0"/>
<gene>
    <name evidence="1" type="ORF">Ddye_008436</name>
</gene>
<reference evidence="1" key="1">
    <citation type="journal article" date="2023" name="Plant J.">
        <title>Genome sequences and population genomics provide insights into the demographic history, inbreeding, and mutation load of two 'living fossil' tree species of Dipteronia.</title>
        <authorList>
            <person name="Feng Y."/>
            <person name="Comes H.P."/>
            <person name="Chen J."/>
            <person name="Zhu S."/>
            <person name="Lu R."/>
            <person name="Zhang X."/>
            <person name="Li P."/>
            <person name="Qiu J."/>
            <person name="Olsen K.M."/>
            <person name="Qiu Y."/>
        </authorList>
    </citation>
    <scope>NUCLEOTIDE SEQUENCE</scope>
    <source>
        <strain evidence="1">KIB01</strain>
    </source>
</reference>
<sequence length="219" mass="24841">MIRDGLDIEYFSNIWIYHGGLDSTQAGLINKRSVQADDMHGMLHNAFGVLDDYGCEFDGVDLSGGDHDNSDGRNENVNSGNKEILNDDTETFYNILKDAEQELYPSCKKFTKLSFIVRLFHIKRLYGLSDKAITVLLELFKEALPEGETLQKSFCHTKKIISDLELGYKKIHACPNDCMLYWKEKAQETKCTMCGTSRWKNMTDDANQSSLSNCEVPAK</sequence>
<dbReference type="EMBL" id="JANJYI010000003">
    <property type="protein sequence ID" value="KAK2655384.1"/>
    <property type="molecule type" value="Genomic_DNA"/>
</dbReference>
<organism evidence="1 2">
    <name type="scientific">Dipteronia dyeriana</name>
    <dbReference type="NCBI Taxonomy" id="168575"/>
    <lineage>
        <taxon>Eukaryota</taxon>
        <taxon>Viridiplantae</taxon>
        <taxon>Streptophyta</taxon>
        <taxon>Embryophyta</taxon>
        <taxon>Tracheophyta</taxon>
        <taxon>Spermatophyta</taxon>
        <taxon>Magnoliopsida</taxon>
        <taxon>eudicotyledons</taxon>
        <taxon>Gunneridae</taxon>
        <taxon>Pentapetalae</taxon>
        <taxon>rosids</taxon>
        <taxon>malvids</taxon>
        <taxon>Sapindales</taxon>
        <taxon>Sapindaceae</taxon>
        <taxon>Hippocastanoideae</taxon>
        <taxon>Acereae</taxon>
        <taxon>Dipteronia</taxon>
    </lineage>
</organism>
<evidence type="ECO:0008006" key="3">
    <source>
        <dbReference type="Google" id="ProtNLM"/>
    </source>
</evidence>
<feature type="non-terminal residue" evidence="1">
    <location>
        <position position="219"/>
    </location>
</feature>
<accession>A0AAD9X9J0</accession>
<dbReference type="PANTHER" id="PTHR10775">
    <property type="entry name" value="OS08G0208400 PROTEIN"/>
    <property type="match status" value="1"/>
</dbReference>
<keyword evidence="2" id="KW-1185">Reference proteome</keyword>
<evidence type="ECO:0000313" key="1">
    <source>
        <dbReference type="EMBL" id="KAK2655384.1"/>
    </source>
</evidence>
<evidence type="ECO:0000313" key="2">
    <source>
        <dbReference type="Proteomes" id="UP001280121"/>
    </source>
</evidence>
<protein>
    <recommendedName>
        <fullName evidence="3">Transposase</fullName>
    </recommendedName>
</protein>
<dbReference type="PANTHER" id="PTHR10775:SF185">
    <property type="entry name" value="OS08G0208400 PROTEIN"/>
    <property type="match status" value="1"/>
</dbReference>
<name>A0AAD9X9J0_9ROSI</name>
<proteinExistence type="predicted"/>
<dbReference type="Proteomes" id="UP001280121">
    <property type="component" value="Unassembled WGS sequence"/>
</dbReference>
<comment type="caution">
    <text evidence="1">The sequence shown here is derived from an EMBL/GenBank/DDBJ whole genome shotgun (WGS) entry which is preliminary data.</text>
</comment>